<dbReference type="InterPro" id="IPR014790">
    <property type="entry name" value="MutL_C"/>
</dbReference>
<evidence type="ECO:0000256" key="2">
    <source>
        <dbReference type="SAM" id="MobiDB-lite"/>
    </source>
</evidence>
<gene>
    <name evidence="4" type="primary">MLH3</name>
    <name evidence="4" type="ORF">OHK93_006440</name>
</gene>
<name>A0AA43TWR7_9LECA</name>
<dbReference type="GO" id="GO:0006298">
    <property type="term" value="P:mismatch repair"/>
    <property type="evidence" value="ECO:0007669"/>
    <property type="project" value="InterPro"/>
</dbReference>
<evidence type="ECO:0000313" key="5">
    <source>
        <dbReference type="Proteomes" id="UP001161017"/>
    </source>
</evidence>
<dbReference type="GO" id="GO:0005524">
    <property type="term" value="F:ATP binding"/>
    <property type="evidence" value="ECO:0007669"/>
    <property type="project" value="InterPro"/>
</dbReference>
<reference evidence="4" key="1">
    <citation type="journal article" date="2023" name="Genome Biol. Evol.">
        <title>First Whole Genome Sequence and Flow Cytometry Genome Size Data for the Lichen-Forming Fungus Ramalina farinacea (Ascomycota).</title>
        <authorList>
            <person name="Llewellyn T."/>
            <person name="Mian S."/>
            <person name="Hill R."/>
            <person name="Leitch I.J."/>
            <person name="Gaya E."/>
        </authorList>
    </citation>
    <scope>NUCLEOTIDE SEQUENCE</scope>
    <source>
        <strain evidence="4">LIQ254RAFAR</strain>
    </source>
</reference>
<feature type="domain" description="MutL C-terminal dimerisation" evidence="3">
    <location>
        <begin position="626"/>
        <end position="829"/>
    </location>
</feature>
<accession>A0AA43TWR7</accession>
<dbReference type="SUPFAM" id="SSF55874">
    <property type="entry name" value="ATPase domain of HSP90 chaperone/DNA topoisomerase II/histidine kinase"/>
    <property type="match status" value="1"/>
</dbReference>
<dbReference type="GO" id="GO:0016887">
    <property type="term" value="F:ATP hydrolysis activity"/>
    <property type="evidence" value="ECO:0007669"/>
    <property type="project" value="InterPro"/>
</dbReference>
<sequence>MSSDAGHIKRLPPDVAAQIQSSTAVPSLTGVVLGLVENALDAGCEKIGITVDFARGACTVEDDGMGIAPQDFLESGGLGKACYSSKYESETPLYGSQGSFLASVAALSILTITSRHKSYRPLSSLVLHHSRPAARFLPAPGHHELPGHGHGTRVTVQDLFGNMPVRVKQRSVMFFENTKGDEKEMEGLKKRLVALLLAWHSPANVILCDASGKNRKLIVRKLLDPESIEVRNGSKEPQNLLSQAGFIEPGDAASWIKTSGRTSRIVIKGAISLEPAPSKQIQFISLGIRPLSQNGVNNVLYDEVNQLFAASSFGNSEEQEVDEVVRNKDRRYKQSGFTNKQLKGVGKGVDRWPMFYIRIDLQDHDDEKRLERESVLANVSKILRAMILGFLRDNHFRPRANVSTRRRPLFEAQGNDRATFPVDAFSHWSRIKTSQTFRAGGKPLTTNPKTVENEIEQEELHLKSTKPPAGLGATTTSNVPTSDATEPERIIEWTNPADMSKVLVNSRTGNIVRSASLDERPSTAPALLQHSSRATTNRLTRKFTAPLPSTKPVSWASDLLSKWQNPVFAIAETPIPRVSCGLDHEASSTNHGSKHGCSHANVHSAFRPTTAPSAKLSKQALSNARIISQVDGKFILISMPNTKRSQTLVLIDQHAADERTRVEALIDELTAMPPAKLPKPLVFEVPKRDFELLARQTAYFARWGIIFDASTAPLATTTTDPTDRSNRTCRNNAAERHVITTTALPQAIAERCRQEPKLIIDLLRREAWRLAENPGPTPAPAPTHTHIPNDSAAHDEYMTVTPHTSIPPGLLEMLNSRACRSAIMFNDPLTQRQAEMLVRRLSETRLPFQCAHGRPSMVPLVELGAVGEQEMRQGPDAVGLGVTGDKNAAGGSEAGTGVKGLFEARDVDVGDDEVPREFVKAWRKWRAGEREDGKVE</sequence>
<dbReference type="InterPro" id="IPR042120">
    <property type="entry name" value="MutL_C_dimsub"/>
</dbReference>
<comment type="similarity">
    <text evidence="1">Belongs to the DNA mismatch repair MutL/HexB family.</text>
</comment>
<protein>
    <submittedName>
        <fullName evidence="4">DNA mismatch repair protein</fullName>
    </submittedName>
</protein>
<feature type="region of interest" description="Disordered" evidence="2">
    <location>
        <begin position="465"/>
        <end position="485"/>
    </location>
</feature>
<dbReference type="AlphaFoldDB" id="A0AA43TWR7"/>
<dbReference type="Gene3D" id="3.30.1540.20">
    <property type="entry name" value="MutL, C-terminal domain, dimerisation subdomain"/>
    <property type="match status" value="1"/>
</dbReference>
<dbReference type="SUPFAM" id="SSF118116">
    <property type="entry name" value="DNA mismatch repair protein MutL"/>
    <property type="match status" value="2"/>
</dbReference>
<dbReference type="SMART" id="SM00853">
    <property type="entry name" value="MutL_C"/>
    <property type="match status" value="1"/>
</dbReference>
<dbReference type="PANTHER" id="PTHR10073">
    <property type="entry name" value="DNA MISMATCH REPAIR PROTEIN MLH, PMS, MUTL"/>
    <property type="match status" value="1"/>
</dbReference>
<feature type="compositionally biased region" description="Polar residues" evidence="2">
    <location>
        <begin position="473"/>
        <end position="484"/>
    </location>
</feature>
<organism evidence="4 5">
    <name type="scientific">Ramalina farinacea</name>
    <dbReference type="NCBI Taxonomy" id="258253"/>
    <lineage>
        <taxon>Eukaryota</taxon>
        <taxon>Fungi</taxon>
        <taxon>Dikarya</taxon>
        <taxon>Ascomycota</taxon>
        <taxon>Pezizomycotina</taxon>
        <taxon>Lecanoromycetes</taxon>
        <taxon>OSLEUM clade</taxon>
        <taxon>Lecanoromycetidae</taxon>
        <taxon>Lecanorales</taxon>
        <taxon>Lecanorineae</taxon>
        <taxon>Ramalinaceae</taxon>
        <taxon>Ramalina</taxon>
    </lineage>
</organism>
<dbReference type="PANTHER" id="PTHR10073:SF47">
    <property type="entry name" value="DNA MISMATCH REPAIR PROTEIN MLH3"/>
    <property type="match status" value="1"/>
</dbReference>
<evidence type="ECO:0000256" key="1">
    <source>
        <dbReference type="ARBA" id="ARBA00006082"/>
    </source>
</evidence>
<dbReference type="InterPro" id="IPR036890">
    <property type="entry name" value="HATPase_C_sf"/>
</dbReference>
<dbReference type="GO" id="GO:0032300">
    <property type="term" value="C:mismatch repair complex"/>
    <property type="evidence" value="ECO:0007669"/>
    <property type="project" value="InterPro"/>
</dbReference>
<dbReference type="InterPro" id="IPR037198">
    <property type="entry name" value="MutL_C_sf"/>
</dbReference>
<dbReference type="Pfam" id="PF13589">
    <property type="entry name" value="HATPase_c_3"/>
    <property type="match status" value="1"/>
</dbReference>
<dbReference type="InterPro" id="IPR038973">
    <property type="entry name" value="MutL/Mlh/Pms-like"/>
</dbReference>
<dbReference type="Gene3D" id="3.30.565.10">
    <property type="entry name" value="Histidine kinase-like ATPase, C-terminal domain"/>
    <property type="match status" value="1"/>
</dbReference>
<evidence type="ECO:0000259" key="3">
    <source>
        <dbReference type="SMART" id="SM00853"/>
    </source>
</evidence>
<proteinExistence type="inferred from homology"/>
<evidence type="ECO:0000313" key="4">
    <source>
        <dbReference type="EMBL" id="MDI1487172.1"/>
    </source>
</evidence>
<dbReference type="Pfam" id="PF08676">
    <property type="entry name" value="MutL_C"/>
    <property type="match status" value="1"/>
</dbReference>
<dbReference type="EMBL" id="JAPUFD010000005">
    <property type="protein sequence ID" value="MDI1487172.1"/>
    <property type="molecule type" value="Genomic_DNA"/>
</dbReference>
<dbReference type="GO" id="GO:0140664">
    <property type="term" value="F:ATP-dependent DNA damage sensor activity"/>
    <property type="evidence" value="ECO:0007669"/>
    <property type="project" value="InterPro"/>
</dbReference>
<comment type="caution">
    <text evidence="4">The sequence shown here is derived from an EMBL/GenBank/DDBJ whole genome shotgun (WGS) entry which is preliminary data.</text>
</comment>
<dbReference type="Proteomes" id="UP001161017">
    <property type="component" value="Unassembled WGS sequence"/>
</dbReference>
<keyword evidence="5" id="KW-1185">Reference proteome</keyword>